<feature type="signal peptide" evidence="2">
    <location>
        <begin position="1"/>
        <end position="25"/>
    </location>
</feature>
<dbReference type="SUPFAM" id="SSF50685">
    <property type="entry name" value="Barwin-like endoglucanases"/>
    <property type="match status" value="1"/>
</dbReference>
<evidence type="ECO:0000256" key="2">
    <source>
        <dbReference type="SAM" id="SignalP"/>
    </source>
</evidence>
<dbReference type="Gene3D" id="2.40.40.10">
    <property type="entry name" value="RlpA-like domain"/>
    <property type="match status" value="2"/>
</dbReference>
<keyword evidence="5" id="KW-1185">Reference proteome</keyword>
<dbReference type="AlphaFoldDB" id="E1ZGL2"/>
<accession>E1ZGL2</accession>
<proteinExistence type="predicted"/>
<keyword evidence="2" id="KW-0732">Signal</keyword>
<gene>
    <name evidence="4" type="ORF">CHLNCDRAFT_134715</name>
</gene>
<reference evidence="4 5" key="1">
    <citation type="journal article" date="2010" name="Plant Cell">
        <title>The Chlorella variabilis NC64A genome reveals adaptation to photosymbiosis, coevolution with viruses, and cryptic sex.</title>
        <authorList>
            <person name="Blanc G."/>
            <person name="Duncan G."/>
            <person name="Agarkova I."/>
            <person name="Borodovsky M."/>
            <person name="Gurnon J."/>
            <person name="Kuo A."/>
            <person name="Lindquist E."/>
            <person name="Lucas S."/>
            <person name="Pangilinan J."/>
            <person name="Polle J."/>
            <person name="Salamov A."/>
            <person name="Terry A."/>
            <person name="Yamada T."/>
            <person name="Dunigan D.D."/>
            <person name="Grigoriev I.V."/>
            <person name="Claverie J.M."/>
            <person name="Van Etten J.L."/>
        </authorList>
    </citation>
    <scope>NUCLEOTIDE SEQUENCE [LARGE SCALE GENOMIC DNA]</scope>
    <source>
        <strain evidence="4 5">NC64A</strain>
    </source>
</reference>
<organism evidence="5">
    <name type="scientific">Chlorella variabilis</name>
    <name type="common">Green alga</name>
    <dbReference type="NCBI Taxonomy" id="554065"/>
    <lineage>
        <taxon>Eukaryota</taxon>
        <taxon>Viridiplantae</taxon>
        <taxon>Chlorophyta</taxon>
        <taxon>core chlorophytes</taxon>
        <taxon>Trebouxiophyceae</taxon>
        <taxon>Chlorellales</taxon>
        <taxon>Chlorellaceae</taxon>
        <taxon>Chlorella clade</taxon>
        <taxon>Chlorella</taxon>
    </lineage>
</organism>
<dbReference type="GO" id="GO:0050832">
    <property type="term" value="P:defense response to fungus"/>
    <property type="evidence" value="ECO:0007669"/>
    <property type="project" value="InterPro"/>
</dbReference>
<dbReference type="GeneID" id="17354399"/>
<evidence type="ECO:0000313" key="4">
    <source>
        <dbReference type="EMBL" id="EFN54777.1"/>
    </source>
</evidence>
<dbReference type="Pfam" id="PF00967">
    <property type="entry name" value="Barwin"/>
    <property type="match status" value="1"/>
</dbReference>
<sequence>MALTRPLTLLLSLLALAQMGPLCVGGRHLTASARERQQFAEQLATQKAWEASEMAKIAEQVAQEAAKLEDMKSRQEVKDAKDNVEMIKKAARTARRDSVEQQQLEDKAAEAFKEAEKAARRAAKKAAKEAEKQAKKEAEKDSNEDEAAEEAYAQLVAAAGDSSDSDGGSSKKSRRSTEGGDDSTSSSGGSNGLAGPIWGMQVGQGSKGGPDPVYATYHYYAPGYETSSLYCADAFAPDLPASPSTYLLEHPWIAYCNDGGLGPMSQDKCGKMCGQGGIDMDPLGFNAIDDGQGVADGHMNVHIEWA</sequence>
<evidence type="ECO:0000259" key="3">
    <source>
        <dbReference type="Pfam" id="PF00967"/>
    </source>
</evidence>
<feature type="compositionally biased region" description="Low complexity" evidence="1">
    <location>
        <begin position="150"/>
        <end position="170"/>
    </location>
</feature>
<dbReference type="KEGG" id="cvr:CHLNCDRAFT_134715"/>
<name>E1ZGL2_CHLVA</name>
<feature type="compositionally biased region" description="Basic and acidic residues" evidence="1">
    <location>
        <begin position="126"/>
        <end position="141"/>
    </location>
</feature>
<evidence type="ECO:0000313" key="5">
    <source>
        <dbReference type="Proteomes" id="UP000008141"/>
    </source>
</evidence>
<feature type="domain" description="Barwin" evidence="3">
    <location>
        <begin position="213"/>
        <end position="271"/>
    </location>
</feature>
<dbReference type="OrthoDB" id="5985073at2759"/>
<dbReference type="InterPro" id="IPR036908">
    <property type="entry name" value="RlpA-like_sf"/>
</dbReference>
<protein>
    <recommendedName>
        <fullName evidence="3">Barwin domain-containing protein</fullName>
    </recommendedName>
</protein>
<feature type="region of interest" description="Disordered" evidence="1">
    <location>
        <begin position="91"/>
        <end position="206"/>
    </location>
</feature>
<dbReference type="GO" id="GO:0042742">
    <property type="term" value="P:defense response to bacterium"/>
    <property type="evidence" value="ECO:0007669"/>
    <property type="project" value="InterPro"/>
</dbReference>
<dbReference type="InterPro" id="IPR001153">
    <property type="entry name" value="Barwin_dom"/>
</dbReference>
<dbReference type="EMBL" id="GL433846">
    <property type="protein sequence ID" value="EFN54777.1"/>
    <property type="molecule type" value="Genomic_DNA"/>
</dbReference>
<feature type="chain" id="PRO_5003156288" description="Barwin domain-containing protein" evidence="2">
    <location>
        <begin position="26"/>
        <end position="306"/>
    </location>
</feature>
<dbReference type="Proteomes" id="UP000008141">
    <property type="component" value="Unassembled WGS sequence"/>
</dbReference>
<dbReference type="RefSeq" id="XP_005846879.1">
    <property type="nucleotide sequence ID" value="XM_005846817.1"/>
</dbReference>
<feature type="compositionally biased region" description="Basic and acidic residues" evidence="1">
    <location>
        <begin position="91"/>
        <end position="119"/>
    </location>
</feature>
<dbReference type="InParanoid" id="E1ZGL2"/>
<evidence type="ECO:0000256" key="1">
    <source>
        <dbReference type="SAM" id="MobiDB-lite"/>
    </source>
</evidence>